<dbReference type="InterPro" id="IPR027417">
    <property type="entry name" value="P-loop_NTPase"/>
</dbReference>
<dbReference type="OrthoDB" id="2663621at2"/>
<gene>
    <name evidence="1" type="ORF">EC604_01470</name>
</gene>
<sequence>MTIVKILVDAVGEYNAGDIVHDAPDGIIEIAKKKVRNAATGEVLAEIVEGDQISTDIPSERELKLQEELDESKQREAVLLTQIDELQSATLNNDFDDELKELKSVAKEMKIPGYTKMGIDELKEAIAATGGDAGGE</sequence>
<organism evidence="1 2">
    <name type="scientific">Paenibacillus amylolyticus</name>
    <dbReference type="NCBI Taxonomy" id="1451"/>
    <lineage>
        <taxon>Bacteria</taxon>
        <taxon>Bacillati</taxon>
        <taxon>Bacillota</taxon>
        <taxon>Bacilli</taxon>
        <taxon>Bacillales</taxon>
        <taxon>Paenibacillaceae</taxon>
        <taxon>Paenibacillus</taxon>
    </lineage>
</organism>
<evidence type="ECO:0000313" key="1">
    <source>
        <dbReference type="EMBL" id="KAA8782517.1"/>
    </source>
</evidence>
<dbReference type="RefSeq" id="WP_123062432.1">
    <property type="nucleotide sequence ID" value="NZ_RIAS01000001.1"/>
</dbReference>
<protein>
    <submittedName>
        <fullName evidence="1">Uncharacterized protein</fullName>
    </submittedName>
</protein>
<dbReference type="EMBL" id="RIAS01000001">
    <property type="protein sequence ID" value="KAA8782517.1"/>
    <property type="molecule type" value="Genomic_DNA"/>
</dbReference>
<reference evidence="1 2" key="1">
    <citation type="journal article" date="2019" name="J. Ind. Microbiol. Biotechnol.">
        <title>Paenibacillus amylolyticus 27C64 has a diverse set of carbohydrate-active enzymes and complete pectin deconstruction system.</title>
        <authorList>
            <person name="Keggi C."/>
            <person name="Doran-Peterson J."/>
        </authorList>
    </citation>
    <scope>NUCLEOTIDE SEQUENCE [LARGE SCALE GENOMIC DNA]</scope>
    <source>
        <strain evidence="1 2">27C64</strain>
    </source>
</reference>
<dbReference type="Gene3D" id="3.40.50.300">
    <property type="entry name" value="P-loop containing nucleotide triphosphate hydrolases"/>
    <property type="match status" value="1"/>
</dbReference>
<dbReference type="Proteomes" id="UP000323664">
    <property type="component" value="Unassembled WGS sequence"/>
</dbReference>
<proteinExistence type="predicted"/>
<dbReference type="AlphaFoldDB" id="A0A5M9WLS3"/>
<comment type="caution">
    <text evidence="1">The sequence shown here is derived from an EMBL/GenBank/DDBJ whole genome shotgun (WGS) entry which is preliminary data.</text>
</comment>
<evidence type="ECO:0000313" key="2">
    <source>
        <dbReference type="Proteomes" id="UP000323664"/>
    </source>
</evidence>
<accession>A0A5M9WLS3</accession>
<name>A0A5M9WLS3_PAEAM</name>